<comment type="caution">
    <text evidence="1">The sequence shown here is derived from an EMBL/GenBank/DDBJ whole genome shotgun (WGS) entry which is preliminary data.</text>
</comment>
<evidence type="ECO:0000313" key="1">
    <source>
        <dbReference type="EMBL" id="CAG8636687.1"/>
    </source>
</evidence>
<dbReference type="EMBL" id="CAJVQC010012284">
    <property type="protein sequence ID" value="CAG8636687.1"/>
    <property type="molecule type" value="Genomic_DNA"/>
</dbReference>
<feature type="non-terminal residue" evidence="1">
    <location>
        <position position="1"/>
    </location>
</feature>
<protein>
    <submittedName>
        <fullName evidence="1">25580_t:CDS:1</fullName>
    </submittedName>
</protein>
<dbReference type="Proteomes" id="UP000789920">
    <property type="component" value="Unassembled WGS sequence"/>
</dbReference>
<accession>A0ACA9NDV8</accession>
<sequence>KQTIKIPCSESQFVGVFGPWIQHYLPCKKKYTCLFKGPSADATMSMILQDTEWSR</sequence>
<organism evidence="1 2">
    <name type="scientific">Racocetra persica</name>
    <dbReference type="NCBI Taxonomy" id="160502"/>
    <lineage>
        <taxon>Eukaryota</taxon>
        <taxon>Fungi</taxon>
        <taxon>Fungi incertae sedis</taxon>
        <taxon>Mucoromycota</taxon>
        <taxon>Glomeromycotina</taxon>
        <taxon>Glomeromycetes</taxon>
        <taxon>Diversisporales</taxon>
        <taxon>Gigasporaceae</taxon>
        <taxon>Racocetra</taxon>
    </lineage>
</organism>
<gene>
    <name evidence="1" type="ORF">RPERSI_LOCUS7315</name>
</gene>
<name>A0ACA9NDV8_9GLOM</name>
<proteinExistence type="predicted"/>
<keyword evidence="2" id="KW-1185">Reference proteome</keyword>
<reference evidence="1" key="1">
    <citation type="submission" date="2021-06" db="EMBL/GenBank/DDBJ databases">
        <authorList>
            <person name="Kallberg Y."/>
            <person name="Tangrot J."/>
            <person name="Rosling A."/>
        </authorList>
    </citation>
    <scope>NUCLEOTIDE SEQUENCE</scope>
    <source>
        <strain evidence="1">MA461A</strain>
    </source>
</reference>
<evidence type="ECO:0000313" key="2">
    <source>
        <dbReference type="Proteomes" id="UP000789920"/>
    </source>
</evidence>